<proteinExistence type="inferred from homology"/>
<dbReference type="Gene3D" id="2.60.40.10">
    <property type="entry name" value="Immunoglobulins"/>
    <property type="match status" value="1"/>
</dbReference>
<dbReference type="AlphaFoldDB" id="A0A644WEV4"/>
<organism evidence="4">
    <name type="scientific">bioreactor metagenome</name>
    <dbReference type="NCBI Taxonomy" id="1076179"/>
    <lineage>
        <taxon>unclassified sequences</taxon>
        <taxon>metagenomes</taxon>
        <taxon>ecological metagenomes</taxon>
    </lineage>
</organism>
<dbReference type="SMART" id="SM01217">
    <property type="entry name" value="Fn3_like"/>
    <property type="match status" value="1"/>
</dbReference>
<keyword evidence="2 4" id="KW-0378">Hydrolase</keyword>
<comment type="similarity">
    <text evidence="1">Belongs to the glycosyl hydrolase 3 family.</text>
</comment>
<name>A0A644WEV4_9ZZZZ</name>
<dbReference type="PANTHER" id="PTHR42715:SF10">
    <property type="entry name" value="BETA-GLUCOSIDASE"/>
    <property type="match status" value="1"/>
</dbReference>
<dbReference type="EC" id="3.2.1.21" evidence="4"/>
<dbReference type="InterPro" id="IPR013783">
    <property type="entry name" value="Ig-like_fold"/>
</dbReference>
<dbReference type="GO" id="GO:0008422">
    <property type="term" value="F:beta-glucosidase activity"/>
    <property type="evidence" value="ECO:0007669"/>
    <property type="project" value="UniProtKB-EC"/>
</dbReference>
<feature type="domain" description="Fibronectin type III-like" evidence="3">
    <location>
        <begin position="40"/>
        <end position="109"/>
    </location>
</feature>
<protein>
    <submittedName>
        <fullName evidence="4">Beta-glucosidase BoGH3A</fullName>
        <ecNumber evidence="4">3.2.1.21</ecNumber>
    </submittedName>
</protein>
<reference evidence="4" key="1">
    <citation type="submission" date="2019-08" db="EMBL/GenBank/DDBJ databases">
        <authorList>
            <person name="Kucharzyk K."/>
            <person name="Murdoch R.W."/>
            <person name="Higgins S."/>
            <person name="Loffler F."/>
        </authorList>
    </citation>
    <scope>NUCLEOTIDE SEQUENCE</scope>
</reference>
<accession>A0A644WEV4</accession>
<keyword evidence="4" id="KW-0326">Glycosidase</keyword>
<dbReference type="FunFam" id="2.60.40.10:FF:000495">
    <property type="entry name" value="Periplasmic beta-glucosidase"/>
    <property type="match status" value="1"/>
</dbReference>
<dbReference type="EMBL" id="VSSQ01000863">
    <property type="protein sequence ID" value="MPM02360.1"/>
    <property type="molecule type" value="Genomic_DNA"/>
</dbReference>
<dbReference type="InterPro" id="IPR026891">
    <property type="entry name" value="Fn3-like"/>
</dbReference>
<evidence type="ECO:0000313" key="4">
    <source>
        <dbReference type="EMBL" id="MPM02360.1"/>
    </source>
</evidence>
<gene>
    <name evidence="4" type="ORF">SDC9_48607</name>
</gene>
<evidence type="ECO:0000256" key="2">
    <source>
        <dbReference type="ARBA" id="ARBA00022801"/>
    </source>
</evidence>
<dbReference type="Pfam" id="PF14310">
    <property type="entry name" value="Fn3-like"/>
    <property type="match status" value="1"/>
</dbReference>
<dbReference type="PANTHER" id="PTHR42715">
    <property type="entry name" value="BETA-GLUCOSIDASE"/>
    <property type="match status" value="1"/>
</dbReference>
<evidence type="ECO:0000256" key="1">
    <source>
        <dbReference type="ARBA" id="ARBA00005336"/>
    </source>
</evidence>
<sequence length="121" mass="13714">MSYTTFVYSDLQFSKQKIRADENCVVSCTIRNSGSRSGDEVVQLYIRDELASVSRPMMELKGFQRVNLQAGESKKIEFGITPEMLSMLNEQMQRVVEPGTFRIMIGASANDIRLRGIIEIL</sequence>
<dbReference type="InterPro" id="IPR050288">
    <property type="entry name" value="Cellulose_deg_GH3"/>
</dbReference>
<evidence type="ECO:0000259" key="3">
    <source>
        <dbReference type="SMART" id="SM01217"/>
    </source>
</evidence>
<comment type="caution">
    <text evidence="4">The sequence shown here is derived from an EMBL/GenBank/DDBJ whole genome shotgun (WGS) entry which is preliminary data.</text>
</comment>